<dbReference type="EMBL" id="JBHTIS010003212">
    <property type="protein sequence ID" value="MFD1050939.1"/>
    <property type="molecule type" value="Genomic_DNA"/>
</dbReference>
<evidence type="ECO:0000256" key="1">
    <source>
        <dbReference type="ARBA" id="ARBA00022801"/>
    </source>
</evidence>
<accession>A0ABW3MMY3</accession>
<dbReference type="Proteomes" id="UP001597045">
    <property type="component" value="Unassembled WGS sequence"/>
</dbReference>
<dbReference type="GO" id="GO:0016787">
    <property type="term" value="F:hydrolase activity"/>
    <property type="evidence" value="ECO:0007669"/>
    <property type="project" value="UniProtKB-KW"/>
</dbReference>
<dbReference type="PANTHER" id="PTHR12304:SF4">
    <property type="entry name" value="URIDINE NUCLEOSIDASE"/>
    <property type="match status" value="1"/>
</dbReference>
<gene>
    <name evidence="4" type="ORF">ACFQ1S_38140</name>
</gene>
<dbReference type="PANTHER" id="PTHR12304">
    <property type="entry name" value="INOSINE-URIDINE PREFERRING NUCLEOSIDE HYDROLASE"/>
    <property type="match status" value="1"/>
</dbReference>
<dbReference type="SUPFAM" id="SSF53590">
    <property type="entry name" value="Nucleoside hydrolase"/>
    <property type="match status" value="1"/>
</dbReference>
<dbReference type="Gene3D" id="3.90.245.10">
    <property type="entry name" value="Ribonucleoside hydrolase-like"/>
    <property type="match status" value="1"/>
</dbReference>
<dbReference type="InterPro" id="IPR023186">
    <property type="entry name" value="IUNH"/>
</dbReference>
<dbReference type="Pfam" id="PF01156">
    <property type="entry name" value="IU_nuc_hydro"/>
    <property type="match status" value="1"/>
</dbReference>
<evidence type="ECO:0000256" key="2">
    <source>
        <dbReference type="ARBA" id="ARBA00023295"/>
    </source>
</evidence>
<dbReference type="InterPro" id="IPR001910">
    <property type="entry name" value="Inosine/uridine_hydrolase_dom"/>
</dbReference>
<proteinExistence type="predicted"/>
<feature type="non-terminal residue" evidence="4">
    <location>
        <position position="61"/>
    </location>
</feature>
<keyword evidence="5" id="KW-1185">Reference proteome</keyword>
<keyword evidence="1 4" id="KW-0378">Hydrolase</keyword>
<feature type="domain" description="Inosine/uridine-preferring nucleoside hydrolase" evidence="3">
    <location>
        <begin position="4"/>
        <end position="61"/>
    </location>
</feature>
<organism evidence="4 5">
    <name type="scientific">Kibdelosporangium lantanae</name>
    <dbReference type="NCBI Taxonomy" id="1497396"/>
    <lineage>
        <taxon>Bacteria</taxon>
        <taxon>Bacillati</taxon>
        <taxon>Actinomycetota</taxon>
        <taxon>Actinomycetes</taxon>
        <taxon>Pseudonocardiales</taxon>
        <taxon>Pseudonocardiaceae</taxon>
        <taxon>Kibdelosporangium</taxon>
    </lineage>
</organism>
<reference evidence="5" key="1">
    <citation type="journal article" date="2019" name="Int. J. Syst. Evol. Microbiol.">
        <title>The Global Catalogue of Microorganisms (GCM) 10K type strain sequencing project: providing services to taxonomists for standard genome sequencing and annotation.</title>
        <authorList>
            <consortium name="The Broad Institute Genomics Platform"/>
            <consortium name="The Broad Institute Genome Sequencing Center for Infectious Disease"/>
            <person name="Wu L."/>
            <person name="Ma J."/>
        </authorList>
    </citation>
    <scope>NUCLEOTIDE SEQUENCE [LARGE SCALE GENOMIC DNA]</scope>
    <source>
        <strain evidence="5">JCM 31486</strain>
    </source>
</reference>
<comment type="caution">
    <text evidence="4">The sequence shown here is derived from an EMBL/GenBank/DDBJ whole genome shotgun (WGS) entry which is preliminary data.</text>
</comment>
<evidence type="ECO:0000259" key="3">
    <source>
        <dbReference type="Pfam" id="PF01156"/>
    </source>
</evidence>
<protein>
    <submittedName>
        <fullName evidence="4">Nucleoside hydrolase</fullName>
    </submittedName>
</protein>
<dbReference type="InterPro" id="IPR036452">
    <property type="entry name" value="Ribo_hydro-like"/>
</dbReference>
<evidence type="ECO:0000313" key="5">
    <source>
        <dbReference type="Proteomes" id="UP001597045"/>
    </source>
</evidence>
<dbReference type="PROSITE" id="PS01247">
    <property type="entry name" value="IUNH"/>
    <property type="match status" value="1"/>
</dbReference>
<keyword evidence="2" id="KW-0326">Glycosidase</keyword>
<dbReference type="InterPro" id="IPR015910">
    <property type="entry name" value="I/U_nuclsd_hydro_CS"/>
</dbReference>
<sequence>MRKVILDVDTGTDDAIAIMFAALHPDIDLVAVTTVHGNVPLPVTTDNTLRVLDHVGRSDVP</sequence>
<name>A0ABW3MMY3_9PSEU</name>
<evidence type="ECO:0000313" key="4">
    <source>
        <dbReference type="EMBL" id="MFD1050939.1"/>
    </source>
</evidence>